<evidence type="ECO:0000313" key="2">
    <source>
        <dbReference type="Proteomes" id="UP000027120"/>
    </source>
</evidence>
<organism evidence="1 2">
    <name type="scientific">Citrus sinensis</name>
    <name type="common">Sweet orange</name>
    <name type="synonym">Citrus aurantium var. sinensis</name>
    <dbReference type="NCBI Taxonomy" id="2711"/>
    <lineage>
        <taxon>Eukaryota</taxon>
        <taxon>Viridiplantae</taxon>
        <taxon>Streptophyta</taxon>
        <taxon>Embryophyta</taxon>
        <taxon>Tracheophyta</taxon>
        <taxon>Spermatophyta</taxon>
        <taxon>Magnoliopsida</taxon>
        <taxon>eudicotyledons</taxon>
        <taxon>Gunneridae</taxon>
        <taxon>Pentapetalae</taxon>
        <taxon>rosids</taxon>
        <taxon>malvids</taxon>
        <taxon>Sapindales</taxon>
        <taxon>Rutaceae</taxon>
        <taxon>Aurantioideae</taxon>
        <taxon>Citrus</taxon>
    </lineage>
</organism>
<dbReference type="Proteomes" id="UP000027120">
    <property type="component" value="Unassembled WGS sequence"/>
</dbReference>
<accession>A0A067D4G8</accession>
<gene>
    <name evidence="1" type="ORF">CISIN_1g041307mg</name>
</gene>
<evidence type="ECO:0000313" key="1">
    <source>
        <dbReference type="EMBL" id="KDO36415.1"/>
    </source>
</evidence>
<keyword evidence="2" id="KW-1185">Reference proteome</keyword>
<dbReference type="PaxDb" id="2711-XP_006486954.1"/>
<sequence>MQSGVEKLWSMEKVVGSAVFGWALMKQNQRLKPHSHQWGEMCSRLGLPFRFPGPESTCLSRNIDHTFFGVAN</sequence>
<proteinExistence type="predicted"/>
<dbReference type="AlphaFoldDB" id="A0A067D4G8"/>
<protein>
    <submittedName>
        <fullName evidence="1">Uncharacterized protein</fullName>
    </submittedName>
</protein>
<dbReference type="eggNOG" id="ENOG502RZNG">
    <property type="taxonomic scope" value="Eukaryota"/>
</dbReference>
<dbReference type="EMBL" id="KK794545">
    <property type="protein sequence ID" value="KDO36415.1"/>
    <property type="molecule type" value="Genomic_DNA"/>
</dbReference>
<name>A0A067D4G8_CITSI</name>
<reference evidence="1 2" key="1">
    <citation type="submission" date="2014-04" db="EMBL/GenBank/DDBJ databases">
        <authorList>
            <consortium name="International Citrus Genome Consortium"/>
            <person name="Gmitter F."/>
            <person name="Chen C."/>
            <person name="Farmerie W."/>
            <person name="Harkins T."/>
            <person name="Desany B."/>
            <person name="Mohiuddin M."/>
            <person name="Kodira C."/>
            <person name="Borodovsky M."/>
            <person name="Lomsadze A."/>
            <person name="Burns P."/>
            <person name="Jenkins J."/>
            <person name="Prochnik S."/>
            <person name="Shu S."/>
            <person name="Chapman J."/>
            <person name="Pitluck S."/>
            <person name="Schmutz J."/>
            <person name="Rokhsar D."/>
        </authorList>
    </citation>
    <scope>NUCLEOTIDE SEQUENCE</scope>
</reference>